<sequence>MHDAYEAISLLEKLPLKIESITCHDDILLVGTKESHLLQYRIRRKSGAAGESKFDVQLERSNKNFAKKPITQLSAVPQLHILISLSGITQKSLSGEENHVLRMCVSVKRKLQVSFWKNRNFQDLTEMNLYDIPRCMCWCKESICVGFRRDYFLVKINSGDIKELFPLGNTQHEPVITKVANDRLMLGRDNMSILIDSEGQPTQKNPINWSGIPTQIENNPPYIIGILPKFIEVRTIETKLLIQQKELHHAKFICQGSGNIYVASVNFIWRICPMPIAYQIRQLLENHEFELALRLAEMTDEQDEEKQKRVHNIKNLYAFDLFCQHRFEESMQIFVKLGTDPSHVIGLYPNLLPHEFRKQLEYPKKPPDLEGGELEKALSALQDYLTQKRNELLSDISKESNKELSTIAIQEGNTTIKSKKQLSQIIDTTLLKCYIQTNDALVAPLLRLKDNSCHVEESEKILKKKEKFSELIILYEKKGLHEKALHLLMKQAARPNSTLKGHDRTVQYLQHLGADHLKLIFEYAEWVLKEHPEDGLKIFTEDIPEVETLPRFKVLEYLEKISKDLAIAYLEHIIMECGDVTPEFHNMFAQSLREKVQVLMTEYLQSLPEGHLPSKAGQEPDKLGEYRRKLIEFLECSQYYMPERLLTRFPIDGFYEERAILLGFYEERAILLGRLDRHEQALGIYVHILRDDTLAKRYCLNYFDRGREGNKDVYYYLLKMYLQPPPSSSLGMSASQGIKPQQNMTAAFRLLQEHATKIDVSKTLELLPTSTPVAEILRYLEKVMEHQATIKRDCQVLKSMLYAENLQVHEQRMFYQKAKVVVNDEKICKICKKRLGNSAFVRYPNGVIVHYYCCKDSNKCPED</sequence>
<evidence type="ECO:0000256" key="3">
    <source>
        <dbReference type="ARBA" id="ARBA00038201"/>
    </source>
</evidence>
<dbReference type="GO" id="GO:0012505">
    <property type="term" value="C:endomembrane system"/>
    <property type="evidence" value="ECO:0007669"/>
    <property type="project" value="UniProtKB-SubCell"/>
</dbReference>
<evidence type="ECO:0000256" key="2">
    <source>
        <dbReference type="ARBA" id="ARBA00023136"/>
    </source>
</evidence>
<comment type="similarity">
    <text evidence="3">Belongs to the VAM6/VPS39 family.</text>
</comment>
<reference evidence="6 7" key="1">
    <citation type="submission" date="2020-06" db="EMBL/GenBank/DDBJ databases">
        <authorList>
            <person name="Li R."/>
            <person name="Bekaert M."/>
        </authorList>
    </citation>
    <scope>NUCLEOTIDE SEQUENCE [LARGE SCALE GENOMIC DNA]</scope>
    <source>
        <strain evidence="7">wild</strain>
    </source>
</reference>
<dbReference type="InterPro" id="IPR000547">
    <property type="entry name" value="Clathrin_H-chain/VPS_repeat"/>
</dbReference>
<evidence type="ECO:0000256" key="1">
    <source>
        <dbReference type="ARBA" id="ARBA00004184"/>
    </source>
</evidence>
<name>A0A6J7ZUB0_MYTCO</name>
<dbReference type="Pfam" id="PF10367">
    <property type="entry name" value="zf-Vps39_C"/>
    <property type="match status" value="1"/>
</dbReference>
<comment type="subcellular location">
    <subcellularLocation>
        <location evidence="1">Endomembrane system</location>
        <topology evidence="1">Peripheral membrane protein</topology>
    </subcellularLocation>
</comment>
<dbReference type="PANTHER" id="PTHR12894">
    <property type="entry name" value="CNH DOMAIN CONTAINING"/>
    <property type="match status" value="1"/>
</dbReference>
<dbReference type="GO" id="GO:0006886">
    <property type="term" value="P:intracellular protein transport"/>
    <property type="evidence" value="ECO:0007669"/>
    <property type="project" value="UniProtKB-UniRule"/>
</dbReference>
<dbReference type="Proteomes" id="UP000507470">
    <property type="component" value="Unassembled WGS sequence"/>
</dbReference>
<dbReference type="PROSITE" id="PS50236">
    <property type="entry name" value="CHCR"/>
    <property type="match status" value="1"/>
</dbReference>
<dbReference type="PANTHER" id="PTHR12894:SF49">
    <property type="entry name" value="VAM6_VPS39-LIKE PROTEIN"/>
    <property type="match status" value="1"/>
</dbReference>
<dbReference type="InterPro" id="IPR032914">
    <property type="entry name" value="Vam6/VPS39/TRAP1"/>
</dbReference>
<dbReference type="GO" id="GO:0016020">
    <property type="term" value="C:membrane"/>
    <property type="evidence" value="ECO:0007669"/>
    <property type="project" value="TreeGrafter"/>
</dbReference>
<dbReference type="PROSITE" id="PS50219">
    <property type="entry name" value="CNH"/>
    <property type="match status" value="1"/>
</dbReference>
<dbReference type="InterPro" id="IPR001180">
    <property type="entry name" value="CNH_dom"/>
</dbReference>
<accession>A0A6J7ZUB0</accession>
<keyword evidence="7" id="KW-1185">Reference proteome</keyword>
<dbReference type="InterPro" id="IPR019453">
    <property type="entry name" value="VPS39/TGFA1_Znf"/>
</dbReference>
<proteinExistence type="inferred from homology"/>
<evidence type="ECO:0000313" key="7">
    <source>
        <dbReference type="Proteomes" id="UP000507470"/>
    </source>
</evidence>
<dbReference type="AlphaFoldDB" id="A0A6J7ZUB0"/>
<feature type="domain" description="CNH" evidence="5">
    <location>
        <begin position="1"/>
        <end position="260"/>
    </location>
</feature>
<dbReference type="GO" id="GO:0034058">
    <property type="term" value="P:endosomal vesicle fusion"/>
    <property type="evidence" value="ECO:0007669"/>
    <property type="project" value="TreeGrafter"/>
</dbReference>
<dbReference type="GO" id="GO:0006914">
    <property type="term" value="P:autophagy"/>
    <property type="evidence" value="ECO:0007669"/>
    <property type="project" value="TreeGrafter"/>
</dbReference>
<dbReference type="OrthoDB" id="5325112at2759"/>
<evidence type="ECO:0000259" key="5">
    <source>
        <dbReference type="PROSITE" id="PS50219"/>
    </source>
</evidence>
<gene>
    <name evidence="6" type="ORF">MCOR_1005</name>
</gene>
<evidence type="ECO:0000313" key="6">
    <source>
        <dbReference type="EMBL" id="CAC5357262.1"/>
    </source>
</evidence>
<dbReference type="EMBL" id="CACVKT020000202">
    <property type="protein sequence ID" value="CAC5357262.1"/>
    <property type="molecule type" value="Genomic_DNA"/>
</dbReference>
<keyword evidence="2" id="KW-0472">Membrane</keyword>
<evidence type="ECO:0000256" key="4">
    <source>
        <dbReference type="PROSITE-ProRule" id="PRU01006"/>
    </source>
</evidence>
<organism evidence="6 7">
    <name type="scientific">Mytilus coruscus</name>
    <name type="common">Sea mussel</name>
    <dbReference type="NCBI Taxonomy" id="42192"/>
    <lineage>
        <taxon>Eukaryota</taxon>
        <taxon>Metazoa</taxon>
        <taxon>Spiralia</taxon>
        <taxon>Lophotrochozoa</taxon>
        <taxon>Mollusca</taxon>
        <taxon>Bivalvia</taxon>
        <taxon>Autobranchia</taxon>
        <taxon>Pteriomorphia</taxon>
        <taxon>Mytilida</taxon>
        <taxon>Mytiloidea</taxon>
        <taxon>Mytilidae</taxon>
        <taxon>Mytilinae</taxon>
        <taxon>Mytilus</taxon>
    </lineage>
</organism>
<dbReference type="Pfam" id="PF00780">
    <property type="entry name" value="CNH"/>
    <property type="match status" value="1"/>
</dbReference>
<dbReference type="InterPro" id="IPR019452">
    <property type="entry name" value="VPS39/TGF_beta_rcpt-assoc_1"/>
</dbReference>
<protein>
    <submittedName>
        <fullName evidence="6">VPS39</fullName>
    </submittedName>
</protein>
<dbReference type="GO" id="GO:0005737">
    <property type="term" value="C:cytoplasm"/>
    <property type="evidence" value="ECO:0007669"/>
    <property type="project" value="TreeGrafter"/>
</dbReference>
<feature type="repeat" description="CHCR" evidence="4">
    <location>
        <begin position="539"/>
        <end position="726"/>
    </location>
</feature>
<dbReference type="Pfam" id="PF10366">
    <property type="entry name" value="Vps39_1"/>
    <property type="match status" value="1"/>
</dbReference>